<proteinExistence type="predicted"/>
<evidence type="ECO:0000313" key="2">
    <source>
        <dbReference type="Proteomes" id="UP001060170"/>
    </source>
</evidence>
<evidence type="ECO:0000313" key="1">
    <source>
        <dbReference type="EMBL" id="KAI7940722.1"/>
    </source>
</evidence>
<dbReference type="Proteomes" id="UP001060170">
    <property type="component" value="Chromosome 13"/>
</dbReference>
<dbReference type="EMBL" id="CM045877">
    <property type="protein sequence ID" value="KAI7940722.1"/>
    <property type="molecule type" value="Genomic_DNA"/>
</dbReference>
<gene>
    <name evidence="1" type="ORF">MJO28_013007</name>
</gene>
<keyword evidence="2" id="KW-1185">Reference proteome</keyword>
<protein>
    <submittedName>
        <fullName evidence="1">Uncharacterized protein</fullName>
    </submittedName>
</protein>
<sequence>MNEPEDYSDADDEGEMPSNPVIHSPDHNDDTSTSRHSESSDLMSETDGVLTSEHLDYDGSDDEPFPSPSDDDSDPAELDNTSKPLSPKDKHLKPLVEKLIRSGHQGPAIITILSQTYGITIKPRTLSRKRNEWGLRRCDLGQATIPAPLTPEVRGSILSSHSKGMNLKEIHARLYKETGVEVHARTVQRYLKKLNLKLLPDDLSEGRVTMDQVYDAINDIRKNLLQSNTGYRRMRTMLMRQHNIRIPQVVVYDALKQVDPEGMGERVRQSCKRRVYRTLGPNHIWSCDGHDKLKPFGLTVYGFIDAWSRKILGMYVHVTNNDPRHIAVYFLHIVSKAGGIPFKVTSDHGTETITMAAHQMCLSYQYTDITLEEAEDRMHFTKSTHNQKIEQLWSQMMKQHNQTIKNDIVEEMNSGGYDAEDGVQKLLFKFLWIPVLQSSVDIWVDSYNHHRKRFDKNTTLPTACTPDFSYSTPEFFHTTDQLVKVPSHHIDGLMQESYPDVQEMFAHTPPDFHEVASTIMAELGYEFCNIDPGVLIRLNSKSILLSTARDRDLSTSTYSSPIDQTDCDSSTSTYSSPIDQTDCDSSTSTFTRIAFISLSIVSVSDLSTSLYLFFYCIEQFVDIFVILDRKGLILLTVLSIIGDRKIRDIFVILSIALIALAAILSIVTDRLNVHPSSYPIDHNGSED</sequence>
<accession>A0ACC0DZZ6</accession>
<reference evidence="1 2" key="3">
    <citation type="journal article" date="2022" name="Microbiol. Spectr.">
        <title>Folding features and dynamics of 3D genome architecture in plant fungal pathogens.</title>
        <authorList>
            <person name="Xia C."/>
        </authorList>
    </citation>
    <scope>NUCLEOTIDE SEQUENCE [LARGE SCALE GENOMIC DNA]</scope>
    <source>
        <strain evidence="1 2">93-210</strain>
    </source>
</reference>
<reference evidence="2" key="2">
    <citation type="journal article" date="2018" name="Mol. Plant Microbe Interact.">
        <title>Genome sequence resources for the wheat stripe rust pathogen (Puccinia striiformis f. sp. tritici) and the barley stripe rust pathogen (Puccinia striiformis f. sp. hordei).</title>
        <authorList>
            <person name="Xia C."/>
            <person name="Wang M."/>
            <person name="Yin C."/>
            <person name="Cornejo O.E."/>
            <person name="Hulbert S.H."/>
            <person name="Chen X."/>
        </authorList>
    </citation>
    <scope>NUCLEOTIDE SEQUENCE [LARGE SCALE GENOMIC DNA]</scope>
    <source>
        <strain evidence="2">93-210</strain>
    </source>
</reference>
<comment type="caution">
    <text evidence="1">The sequence shown here is derived from an EMBL/GenBank/DDBJ whole genome shotgun (WGS) entry which is preliminary data.</text>
</comment>
<name>A0ACC0DZZ6_9BASI</name>
<reference evidence="2" key="1">
    <citation type="journal article" date="2018" name="BMC Genomics">
        <title>Genomic insights into host adaptation between the wheat stripe rust pathogen (Puccinia striiformis f. sp. tritici) and the barley stripe rust pathogen (Puccinia striiformis f. sp. hordei).</title>
        <authorList>
            <person name="Xia C."/>
            <person name="Wang M."/>
            <person name="Yin C."/>
            <person name="Cornejo O.E."/>
            <person name="Hulbert S.H."/>
            <person name="Chen X."/>
        </authorList>
    </citation>
    <scope>NUCLEOTIDE SEQUENCE [LARGE SCALE GENOMIC DNA]</scope>
    <source>
        <strain evidence="2">93-210</strain>
    </source>
</reference>
<organism evidence="1 2">
    <name type="scientific">Puccinia striiformis f. sp. tritici</name>
    <dbReference type="NCBI Taxonomy" id="168172"/>
    <lineage>
        <taxon>Eukaryota</taxon>
        <taxon>Fungi</taxon>
        <taxon>Dikarya</taxon>
        <taxon>Basidiomycota</taxon>
        <taxon>Pucciniomycotina</taxon>
        <taxon>Pucciniomycetes</taxon>
        <taxon>Pucciniales</taxon>
        <taxon>Pucciniaceae</taxon>
        <taxon>Puccinia</taxon>
    </lineage>
</organism>